<proteinExistence type="predicted"/>
<dbReference type="Proteomes" id="UP000554482">
    <property type="component" value="Unassembled WGS sequence"/>
</dbReference>
<accession>A0A7J6X3S6</accession>
<feature type="non-terminal residue" evidence="1">
    <location>
        <position position="87"/>
    </location>
</feature>
<gene>
    <name evidence="1" type="ORF">FRX31_006079</name>
</gene>
<dbReference type="EMBL" id="JABWDY010005565">
    <property type="protein sequence ID" value="KAF5204334.1"/>
    <property type="molecule type" value="Genomic_DNA"/>
</dbReference>
<dbReference type="AlphaFoldDB" id="A0A7J6X3S6"/>
<name>A0A7J6X3S6_THATH</name>
<sequence length="87" mass="9689">MGMGMVEPLKVCNVIDRNTNQWEIQLLKELVLEPVLYSILQVPIRHHSIADSVNWNGSTNGAFSVKSAYALARVEESSSSTVQEDDQ</sequence>
<keyword evidence="2" id="KW-1185">Reference proteome</keyword>
<evidence type="ECO:0000313" key="1">
    <source>
        <dbReference type="EMBL" id="KAF5204334.1"/>
    </source>
</evidence>
<comment type="caution">
    <text evidence="1">The sequence shown here is derived from an EMBL/GenBank/DDBJ whole genome shotgun (WGS) entry which is preliminary data.</text>
</comment>
<evidence type="ECO:0000313" key="2">
    <source>
        <dbReference type="Proteomes" id="UP000554482"/>
    </source>
</evidence>
<reference evidence="1 2" key="1">
    <citation type="submission" date="2020-06" db="EMBL/GenBank/DDBJ databases">
        <title>Transcriptomic and genomic resources for Thalictrum thalictroides and T. hernandezii: Facilitating candidate gene discovery in an emerging model plant lineage.</title>
        <authorList>
            <person name="Arias T."/>
            <person name="Riano-Pachon D.M."/>
            <person name="Di Stilio V.S."/>
        </authorList>
    </citation>
    <scope>NUCLEOTIDE SEQUENCE [LARGE SCALE GENOMIC DNA]</scope>
    <source>
        <strain evidence="2">cv. WT478/WT964</strain>
        <tissue evidence="1">Leaves</tissue>
    </source>
</reference>
<organism evidence="1 2">
    <name type="scientific">Thalictrum thalictroides</name>
    <name type="common">Rue-anemone</name>
    <name type="synonym">Anemone thalictroides</name>
    <dbReference type="NCBI Taxonomy" id="46969"/>
    <lineage>
        <taxon>Eukaryota</taxon>
        <taxon>Viridiplantae</taxon>
        <taxon>Streptophyta</taxon>
        <taxon>Embryophyta</taxon>
        <taxon>Tracheophyta</taxon>
        <taxon>Spermatophyta</taxon>
        <taxon>Magnoliopsida</taxon>
        <taxon>Ranunculales</taxon>
        <taxon>Ranunculaceae</taxon>
        <taxon>Thalictroideae</taxon>
        <taxon>Thalictrum</taxon>
    </lineage>
</organism>
<protein>
    <submittedName>
        <fullName evidence="1">Uncharacterized protein</fullName>
    </submittedName>
</protein>